<proteinExistence type="predicted"/>
<keyword evidence="2 7" id="KW-0812">Transmembrane</keyword>
<dbReference type="CDD" id="cd03228">
    <property type="entry name" value="ABCC_MRP_Like"/>
    <property type="match status" value="1"/>
</dbReference>
<feature type="transmembrane region" description="Helical" evidence="7">
    <location>
        <begin position="201"/>
        <end position="221"/>
    </location>
</feature>
<accession>A0A7S6WSC4</accession>
<evidence type="ECO:0000313" key="9">
    <source>
        <dbReference type="EMBL" id="QOW62109.1"/>
    </source>
</evidence>
<feature type="domain" description="ABC transporter" evidence="8">
    <location>
        <begin position="388"/>
        <end position="626"/>
    </location>
</feature>
<keyword evidence="5 7" id="KW-1133">Transmembrane helix</keyword>
<evidence type="ECO:0000256" key="2">
    <source>
        <dbReference type="ARBA" id="ARBA00022692"/>
    </source>
</evidence>
<evidence type="ECO:0000256" key="1">
    <source>
        <dbReference type="ARBA" id="ARBA00004651"/>
    </source>
</evidence>
<dbReference type="PROSITE" id="PS00211">
    <property type="entry name" value="ABC_TRANSPORTER_1"/>
    <property type="match status" value="1"/>
</dbReference>
<feature type="transmembrane region" description="Helical" evidence="7">
    <location>
        <begin position="82"/>
        <end position="102"/>
    </location>
</feature>
<dbReference type="PANTHER" id="PTHR43394:SF1">
    <property type="entry name" value="ATP-BINDING CASSETTE SUB-FAMILY B MEMBER 10, MITOCHONDRIAL"/>
    <property type="match status" value="1"/>
</dbReference>
<dbReference type="InterPro" id="IPR003593">
    <property type="entry name" value="AAA+_ATPase"/>
</dbReference>
<comment type="subcellular location">
    <subcellularLocation>
        <location evidence="1">Cell membrane</location>
        <topology evidence="1">Multi-pass membrane protein</topology>
    </subcellularLocation>
</comment>
<evidence type="ECO:0000256" key="5">
    <source>
        <dbReference type="ARBA" id="ARBA00022989"/>
    </source>
</evidence>
<organism evidence="9 10">
    <name type="scientific">Treponema pedis</name>
    <dbReference type="NCBI Taxonomy" id="409322"/>
    <lineage>
        <taxon>Bacteria</taxon>
        <taxon>Pseudomonadati</taxon>
        <taxon>Spirochaetota</taxon>
        <taxon>Spirochaetia</taxon>
        <taxon>Spirochaetales</taxon>
        <taxon>Treponemataceae</taxon>
        <taxon>Treponema</taxon>
    </lineage>
</organism>
<dbReference type="SMART" id="SM00382">
    <property type="entry name" value="AAA"/>
    <property type="match status" value="1"/>
</dbReference>
<feature type="transmembrane region" description="Helical" evidence="7">
    <location>
        <begin position="39"/>
        <end position="62"/>
    </location>
</feature>
<dbReference type="Pfam" id="PF00005">
    <property type="entry name" value="ABC_tran"/>
    <property type="match status" value="1"/>
</dbReference>
<dbReference type="SUPFAM" id="SSF90123">
    <property type="entry name" value="ABC transporter transmembrane region"/>
    <property type="match status" value="1"/>
</dbReference>
<dbReference type="Proteomes" id="UP000593915">
    <property type="component" value="Chromosome"/>
</dbReference>
<dbReference type="InterPro" id="IPR036640">
    <property type="entry name" value="ABC1_TM_sf"/>
</dbReference>
<dbReference type="GO" id="GO:0005524">
    <property type="term" value="F:ATP binding"/>
    <property type="evidence" value="ECO:0007669"/>
    <property type="project" value="UniProtKB-KW"/>
</dbReference>
<evidence type="ECO:0000259" key="8">
    <source>
        <dbReference type="PROSITE" id="PS50893"/>
    </source>
</evidence>
<feature type="transmembrane region" description="Helical" evidence="7">
    <location>
        <begin position="171"/>
        <end position="189"/>
    </location>
</feature>
<dbReference type="PROSITE" id="PS50893">
    <property type="entry name" value="ABC_TRANSPORTER_2"/>
    <property type="match status" value="1"/>
</dbReference>
<evidence type="ECO:0000256" key="3">
    <source>
        <dbReference type="ARBA" id="ARBA00022741"/>
    </source>
</evidence>
<dbReference type="EMBL" id="CP061839">
    <property type="protein sequence ID" value="QOW62109.1"/>
    <property type="molecule type" value="Genomic_DNA"/>
</dbReference>
<protein>
    <submittedName>
        <fullName evidence="9">ABC transporter ATP-binding protein</fullName>
    </submittedName>
</protein>
<dbReference type="AlphaFoldDB" id="A0A7S6WSC4"/>
<dbReference type="InterPro" id="IPR039421">
    <property type="entry name" value="Type_1_exporter"/>
</dbReference>
<evidence type="ECO:0000256" key="7">
    <source>
        <dbReference type="SAM" id="Phobius"/>
    </source>
</evidence>
<evidence type="ECO:0000313" key="10">
    <source>
        <dbReference type="Proteomes" id="UP000593915"/>
    </source>
</evidence>
<dbReference type="GO" id="GO:0015421">
    <property type="term" value="F:ABC-type oligopeptide transporter activity"/>
    <property type="evidence" value="ECO:0007669"/>
    <property type="project" value="TreeGrafter"/>
</dbReference>
<dbReference type="Gene3D" id="1.20.1560.10">
    <property type="entry name" value="ABC transporter type 1, transmembrane domain"/>
    <property type="match status" value="1"/>
</dbReference>
<dbReference type="Gene3D" id="3.40.50.300">
    <property type="entry name" value="P-loop containing nucleotide triphosphate hydrolases"/>
    <property type="match status" value="1"/>
</dbReference>
<dbReference type="InterPro" id="IPR003439">
    <property type="entry name" value="ABC_transporter-like_ATP-bd"/>
</dbReference>
<keyword evidence="3" id="KW-0547">Nucleotide-binding</keyword>
<reference evidence="9 10" key="1">
    <citation type="submission" date="2020-09" db="EMBL/GenBank/DDBJ databases">
        <title>Characterization of Treponema spp. from bovine digital dermatitis in Korea.</title>
        <authorList>
            <person name="Espiritu H.M."/>
            <person name="Cho Y.I."/>
            <person name="Mamuad L."/>
        </authorList>
    </citation>
    <scope>NUCLEOTIDE SEQUENCE [LARGE SCALE GENOMIC DNA]</scope>
    <source>
        <strain evidence="9 10">KS1</strain>
    </source>
</reference>
<dbReference type="GO" id="GO:0016887">
    <property type="term" value="F:ATP hydrolysis activity"/>
    <property type="evidence" value="ECO:0007669"/>
    <property type="project" value="InterPro"/>
</dbReference>
<gene>
    <name evidence="9" type="ORF">IFE08_01390</name>
</gene>
<dbReference type="InterPro" id="IPR027417">
    <property type="entry name" value="P-loop_NTPase"/>
</dbReference>
<feature type="transmembrane region" description="Helical" evidence="7">
    <location>
        <begin position="292"/>
        <end position="315"/>
    </location>
</feature>
<name>A0A7S6WSC4_9SPIR</name>
<evidence type="ECO:0000256" key="4">
    <source>
        <dbReference type="ARBA" id="ARBA00022840"/>
    </source>
</evidence>
<keyword evidence="4 9" id="KW-0067">ATP-binding</keyword>
<dbReference type="GO" id="GO:0005886">
    <property type="term" value="C:plasma membrane"/>
    <property type="evidence" value="ECO:0007669"/>
    <property type="project" value="UniProtKB-SubCell"/>
</dbReference>
<dbReference type="PANTHER" id="PTHR43394">
    <property type="entry name" value="ATP-DEPENDENT PERMEASE MDL1, MITOCHONDRIAL"/>
    <property type="match status" value="1"/>
</dbReference>
<dbReference type="SUPFAM" id="SSF52540">
    <property type="entry name" value="P-loop containing nucleoside triphosphate hydrolases"/>
    <property type="match status" value="1"/>
</dbReference>
<dbReference type="InterPro" id="IPR017871">
    <property type="entry name" value="ABC_transporter-like_CS"/>
</dbReference>
<evidence type="ECO:0000256" key="6">
    <source>
        <dbReference type="ARBA" id="ARBA00023136"/>
    </source>
</evidence>
<keyword evidence="6 7" id="KW-0472">Membrane</keyword>
<sequence length="633" mass="72551">MCKVNIIAKILKRRSKVKEAEINYTFRAFRLLFKKEPKLFISIFIYNICAGVFPFIGIYFSAKILNELIYLKNNSFNNTENIRFLVLAAILCTALIMLIQSFGKRWLRYERTGKYYKCDNVYIEKLFDMDFKNIEAAEVQALYAKIKQNALWGEWGMERIIYIFTGFSENIIKIISSVVLTVSLFSFKVTVPSLQFLNNPMFIFILSVLLILFIIIPAKLYTLSEKFWTELAEDATEGNRVYSFFYRLFNEKERAMDIRIYNQLEEGEKIFRYSDIFKPTGKLAYQAKRKMGLYVFSAQAISSSIIIIIYGFVGLKALGGAFPLGNLTQYIASITVFASALTDIFKNAGMAKNNSEFLKVCFEFLDIKNEMYSGDLPLKQNEQTENIIEFKNVSFSYPNQDIPVLKNINFTLKANTKLAVVGKNGSGKTTFIKLLCRLYDPSEGEILFNGINIKEYSYKEYISLFSVVFQDFKLSAFTLAENVAAGTIYDEKKVNEVLAQAGFTPDKEKFTNGIQTFLFSDFDKNGVTVSGGERQKIAIARLLYKNSPYAVLDEPTAAIDPVTEQEIYSNFNGMVKDKTSVFISHRLSSCKFCDEIIVFDEGQIVQHGTHEELVKDMNGVYKTLWDSQARHYL</sequence>